<dbReference type="PANTHER" id="PTHR23308">
    <property type="entry name" value="NUCLEAR INHIBITOR OF PROTEIN PHOSPHATASE-1"/>
    <property type="match status" value="1"/>
</dbReference>
<dbReference type="Pfam" id="PF00498">
    <property type="entry name" value="FHA"/>
    <property type="match status" value="1"/>
</dbReference>
<keyword evidence="2" id="KW-0812">Transmembrane</keyword>
<keyword evidence="2" id="KW-0472">Membrane</keyword>
<dbReference type="CDD" id="cd00060">
    <property type="entry name" value="FHA"/>
    <property type="match status" value="1"/>
</dbReference>
<evidence type="ECO:0000256" key="2">
    <source>
        <dbReference type="SAM" id="Phobius"/>
    </source>
</evidence>
<evidence type="ECO:0000259" key="3">
    <source>
        <dbReference type="PROSITE" id="PS50006"/>
    </source>
</evidence>
<feature type="transmembrane region" description="Helical" evidence="2">
    <location>
        <begin position="116"/>
        <end position="140"/>
    </location>
</feature>
<dbReference type="AlphaFoldDB" id="A0A2S8FC89"/>
<proteinExistence type="predicted"/>
<name>A0A2S8FC89_9BACT</name>
<dbReference type="SUPFAM" id="SSF49879">
    <property type="entry name" value="SMAD/FHA domain"/>
    <property type="match status" value="1"/>
</dbReference>
<dbReference type="InterPro" id="IPR000253">
    <property type="entry name" value="FHA_dom"/>
</dbReference>
<feature type="region of interest" description="Disordered" evidence="1">
    <location>
        <begin position="78"/>
        <end position="109"/>
    </location>
</feature>
<feature type="region of interest" description="Disordered" evidence="1">
    <location>
        <begin position="148"/>
        <end position="185"/>
    </location>
</feature>
<organism evidence="4 5">
    <name type="scientific">Blastopirellula marina</name>
    <dbReference type="NCBI Taxonomy" id="124"/>
    <lineage>
        <taxon>Bacteria</taxon>
        <taxon>Pseudomonadati</taxon>
        <taxon>Planctomycetota</taxon>
        <taxon>Planctomycetia</taxon>
        <taxon>Pirellulales</taxon>
        <taxon>Pirellulaceae</taxon>
        <taxon>Blastopirellula</taxon>
    </lineage>
</organism>
<dbReference type="Proteomes" id="UP000238322">
    <property type="component" value="Unassembled WGS sequence"/>
</dbReference>
<feature type="compositionally biased region" description="Polar residues" evidence="1">
    <location>
        <begin position="161"/>
        <end position="185"/>
    </location>
</feature>
<dbReference type="SMART" id="SM00240">
    <property type="entry name" value="FHA"/>
    <property type="match status" value="1"/>
</dbReference>
<accession>A0A2S8FC89</accession>
<evidence type="ECO:0000313" key="5">
    <source>
        <dbReference type="Proteomes" id="UP000238322"/>
    </source>
</evidence>
<dbReference type="SUPFAM" id="SSF50494">
    <property type="entry name" value="Trypsin-like serine proteases"/>
    <property type="match status" value="1"/>
</dbReference>
<evidence type="ECO:0000256" key="1">
    <source>
        <dbReference type="SAM" id="MobiDB-lite"/>
    </source>
</evidence>
<dbReference type="Gene3D" id="2.60.200.20">
    <property type="match status" value="1"/>
</dbReference>
<dbReference type="EMBL" id="PUHY01000015">
    <property type="protein sequence ID" value="PQO29752.1"/>
    <property type="molecule type" value="Genomic_DNA"/>
</dbReference>
<evidence type="ECO:0000313" key="4">
    <source>
        <dbReference type="EMBL" id="PQO29752.1"/>
    </source>
</evidence>
<dbReference type="PROSITE" id="PS50006">
    <property type="entry name" value="FHA_DOMAIN"/>
    <property type="match status" value="1"/>
</dbReference>
<reference evidence="4 5" key="1">
    <citation type="submission" date="2018-02" db="EMBL/GenBank/DDBJ databases">
        <title>Comparative genomes isolates from brazilian mangrove.</title>
        <authorList>
            <person name="Araujo J.E."/>
            <person name="Taketani R.G."/>
            <person name="Silva M.C.P."/>
            <person name="Loureco M.V."/>
            <person name="Andreote F.D."/>
        </authorList>
    </citation>
    <scope>NUCLEOTIDE SEQUENCE [LARGE SCALE GENOMIC DNA]</scope>
    <source>
        <strain evidence="4 5">Hex-1 MGV</strain>
    </source>
</reference>
<feature type="compositionally biased region" description="Pro residues" evidence="1">
    <location>
        <begin position="91"/>
        <end position="104"/>
    </location>
</feature>
<keyword evidence="2" id="KW-1133">Transmembrane helix</keyword>
<dbReference type="InterPro" id="IPR050923">
    <property type="entry name" value="Cell_Proc_Reg/RNA_Proc"/>
</dbReference>
<sequence>MGLGGMASKKVWIVGARDTCDIVVDQPTVSGEHCRLEFDEGRVFIEDLQSTNGTFVNGERIFKRKQIHPDALVTLGKSVTMPMPSQLSTPAAPPKRPTPPPEPSPQNTEEELSFPLHLLIGSSVAAAVLVLLVVLVIVLWGGNSDPTITDTDSTSIENQDDGSTAANTVKIDPSQSNPVSQTVTPTGKREDAIYVIAVANADKSQIFRIGTGVAIGPHTILTSSTVKMVSKLLSEKFPQVILLGDKQLTITKFTPHPTYVASFEEAEQAKAKFDQIYAKIESTNMDQLSDELTQTLEDAYRNYMIIAEKPSHYDVAAIQVQESLPYWLPIAKTASLTPKERLTLLGHGYDRLAPFYPPNNPLPITETTTRVRNTSGVAGDLANARLVIAGFDSADQTNLHLETNWNGSPLLNSQFELVALYSRPTPELTLGTPPTGQTFDATVVIDVMPFVSQFTNN</sequence>
<dbReference type="InterPro" id="IPR008984">
    <property type="entry name" value="SMAD_FHA_dom_sf"/>
</dbReference>
<gene>
    <name evidence="4" type="ORF">C5Y83_27305</name>
</gene>
<protein>
    <recommendedName>
        <fullName evidence="3">FHA domain-containing protein</fullName>
    </recommendedName>
</protein>
<comment type="caution">
    <text evidence="4">The sequence shown here is derived from an EMBL/GenBank/DDBJ whole genome shotgun (WGS) entry which is preliminary data.</text>
</comment>
<dbReference type="InterPro" id="IPR009003">
    <property type="entry name" value="Peptidase_S1_PA"/>
</dbReference>
<feature type="domain" description="FHA" evidence="3">
    <location>
        <begin position="12"/>
        <end position="61"/>
    </location>
</feature>